<dbReference type="AlphaFoldDB" id="A0A9P8TS16"/>
<organism evidence="1 2">
    <name type="scientific">Wickerhamomyces pijperi</name>
    <name type="common">Yeast</name>
    <name type="synonym">Pichia pijperi</name>
    <dbReference type="NCBI Taxonomy" id="599730"/>
    <lineage>
        <taxon>Eukaryota</taxon>
        <taxon>Fungi</taxon>
        <taxon>Dikarya</taxon>
        <taxon>Ascomycota</taxon>
        <taxon>Saccharomycotina</taxon>
        <taxon>Saccharomycetes</taxon>
        <taxon>Phaffomycetales</taxon>
        <taxon>Wickerhamomycetaceae</taxon>
        <taxon>Wickerhamomyces</taxon>
    </lineage>
</organism>
<reference evidence="1" key="2">
    <citation type="submission" date="2021-01" db="EMBL/GenBank/DDBJ databases">
        <authorList>
            <person name="Schikora-Tamarit M.A."/>
        </authorList>
    </citation>
    <scope>NUCLEOTIDE SEQUENCE</scope>
    <source>
        <strain evidence="1">CBS2887</strain>
    </source>
</reference>
<accession>A0A9P8TS16</accession>
<protein>
    <submittedName>
        <fullName evidence="1">Uncharacterized protein</fullName>
    </submittedName>
</protein>
<dbReference type="Proteomes" id="UP000774326">
    <property type="component" value="Unassembled WGS sequence"/>
</dbReference>
<gene>
    <name evidence="1" type="ORF">WICPIJ_000346</name>
</gene>
<sequence>MRSNRVVESLGLNRIPSSHDHDIGKNDLIFESSTKVTLWLRQGTLNFTSDTRDGFDLSTFKLGNFQSGGKHVLDESGVSENLVWMTNQLQLLDNLNGGIHFFNNTSGGDSESTGGLFGRNNLHTTERRVWSDKRTIEGSITESMLRGVLQHSCSCSGVRSGVNWQSLETSPTQGQDQRIVGLQDLLVPSMSSDSDVHEPESFF</sequence>
<evidence type="ECO:0000313" key="1">
    <source>
        <dbReference type="EMBL" id="KAH3688655.1"/>
    </source>
</evidence>
<dbReference type="EMBL" id="JAEUBG010000218">
    <property type="protein sequence ID" value="KAH3688655.1"/>
    <property type="molecule type" value="Genomic_DNA"/>
</dbReference>
<proteinExistence type="predicted"/>
<name>A0A9P8TS16_WICPI</name>
<comment type="caution">
    <text evidence="1">The sequence shown here is derived from an EMBL/GenBank/DDBJ whole genome shotgun (WGS) entry which is preliminary data.</text>
</comment>
<keyword evidence="2" id="KW-1185">Reference proteome</keyword>
<reference evidence="1" key="1">
    <citation type="journal article" date="2021" name="Open Biol.">
        <title>Shared evolutionary footprints suggest mitochondrial oxidative damage underlies multiple complex I losses in fungi.</title>
        <authorList>
            <person name="Schikora-Tamarit M.A."/>
            <person name="Marcet-Houben M."/>
            <person name="Nosek J."/>
            <person name="Gabaldon T."/>
        </authorList>
    </citation>
    <scope>NUCLEOTIDE SEQUENCE</scope>
    <source>
        <strain evidence="1">CBS2887</strain>
    </source>
</reference>
<evidence type="ECO:0000313" key="2">
    <source>
        <dbReference type="Proteomes" id="UP000774326"/>
    </source>
</evidence>